<reference evidence="2 3" key="1">
    <citation type="submission" date="2019-07" db="EMBL/GenBank/DDBJ databases">
        <title>Caenimonas sedimenti sp. nov., isolated from activated sludge.</title>
        <authorList>
            <person name="Xu J."/>
        </authorList>
    </citation>
    <scope>NUCLEOTIDE SEQUENCE [LARGE SCALE GENOMIC DNA]</scope>
    <source>
        <strain evidence="2 3">HX-9-20</strain>
    </source>
</reference>
<keyword evidence="3" id="KW-1185">Reference proteome</keyword>
<evidence type="ECO:0000256" key="1">
    <source>
        <dbReference type="SAM" id="MobiDB-lite"/>
    </source>
</evidence>
<evidence type="ECO:0000313" key="2">
    <source>
        <dbReference type="EMBL" id="TWO63639.1"/>
    </source>
</evidence>
<dbReference type="EMBL" id="VOBQ01000034">
    <property type="protein sequence ID" value="TWO63639.1"/>
    <property type="molecule type" value="Genomic_DNA"/>
</dbReference>
<dbReference type="Proteomes" id="UP000318199">
    <property type="component" value="Unassembled WGS sequence"/>
</dbReference>
<accession>A0A562ZD40</accession>
<sequence>MRYKEFLNIPEALVVSPRSADSQKKRARRSKKRVLTPDQQDALEQLQALNRRRIESLADQVHRELRRYMTAGELVRHELESRLGDIR</sequence>
<comment type="caution">
    <text evidence="2">The sequence shown here is derived from an EMBL/GenBank/DDBJ whole genome shotgun (WGS) entry which is preliminary data.</text>
</comment>
<dbReference type="RefSeq" id="WP_145897436.1">
    <property type="nucleotide sequence ID" value="NZ_VOBQ01000034.1"/>
</dbReference>
<organism evidence="2 3">
    <name type="scientific">Caenimonas sedimenti</name>
    <dbReference type="NCBI Taxonomy" id="2596921"/>
    <lineage>
        <taxon>Bacteria</taxon>
        <taxon>Pseudomonadati</taxon>
        <taxon>Pseudomonadota</taxon>
        <taxon>Betaproteobacteria</taxon>
        <taxon>Burkholderiales</taxon>
        <taxon>Comamonadaceae</taxon>
        <taxon>Caenimonas</taxon>
    </lineage>
</organism>
<gene>
    <name evidence="2" type="ORF">FN976_28470</name>
</gene>
<name>A0A562ZD40_9BURK</name>
<proteinExistence type="predicted"/>
<protein>
    <submittedName>
        <fullName evidence="2">Uncharacterized protein</fullName>
    </submittedName>
</protein>
<dbReference type="AlphaFoldDB" id="A0A562ZD40"/>
<feature type="region of interest" description="Disordered" evidence="1">
    <location>
        <begin position="17"/>
        <end position="39"/>
    </location>
</feature>
<feature type="compositionally biased region" description="Basic residues" evidence="1">
    <location>
        <begin position="25"/>
        <end position="34"/>
    </location>
</feature>
<evidence type="ECO:0000313" key="3">
    <source>
        <dbReference type="Proteomes" id="UP000318199"/>
    </source>
</evidence>